<comment type="caution">
    <text evidence="6">The sequence shown here is derived from an EMBL/GenBank/DDBJ whole genome shotgun (WGS) entry which is preliminary data.</text>
</comment>
<dbReference type="InterPro" id="IPR013010">
    <property type="entry name" value="Znf_SIAH"/>
</dbReference>
<dbReference type="GO" id="GO:0008270">
    <property type="term" value="F:zinc ion binding"/>
    <property type="evidence" value="ECO:0007669"/>
    <property type="project" value="UniProtKB-KW"/>
</dbReference>
<dbReference type="SUPFAM" id="SSF49599">
    <property type="entry name" value="TRAF domain-like"/>
    <property type="match status" value="1"/>
</dbReference>
<dbReference type="PANTHER" id="PTHR45877:SF2">
    <property type="entry name" value="E3 UBIQUITIN-PROTEIN LIGASE SINA-RELATED"/>
    <property type="match status" value="1"/>
</dbReference>
<protein>
    <recommendedName>
        <fullName evidence="5">SIAH-type domain-containing protein</fullName>
    </recommendedName>
</protein>
<evidence type="ECO:0000313" key="7">
    <source>
        <dbReference type="Proteomes" id="UP001516400"/>
    </source>
</evidence>
<sequence>MMRVSDEISWKFKCSNCDGFLSAKPINADCNNTQICAPCYEVLSDEDKEKYVPQTVFESIAELFIFPCRYKNNGCKFEYVFGENLEHERDCRFKFDNTLENELKIGNWPEEEKRDNYICGRKTSAFESVCVSSQEINLKLDFQICDSFYANGIGRPHLKYSFCVDGNDGYQLDLKNSKQLTETKHVKIIGEGVLSLDIPLNSVYCDLKIDNDNRVLKKLCNNCQNSMNENTYHCLFGHDACKSCKGRTCSLCQTLITGESKSYCRNRHKGCPILEHSGFLVKHEIDCEFNNFRCPFPRCVFLNSLCDLKQHCLVSHKNNLIQNNHIREIMNGKKDKKWIMYYCDNLFVCMYYYFVSSVEFIVKYVGANDKSKLFRYEVDIMSSKSGCFKKNALCAGWNDISLCKSISYERQDLVDPEDRFQFTVDLKILHNTSFYTSL</sequence>
<feature type="domain" description="SIAH-type" evidence="5">
    <location>
        <begin position="259"/>
        <end position="317"/>
    </location>
</feature>
<evidence type="ECO:0000256" key="4">
    <source>
        <dbReference type="PROSITE-ProRule" id="PRU00455"/>
    </source>
</evidence>
<dbReference type="Proteomes" id="UP001516400">
    <property type="component" value="Unassembled WGS sequence"/>
</dbReference>
<reference evidence="6 7" key="1">
    <citation type="journal article" date="2021" name="BMC Biol.">
        <title>Horizontally acquired antibacterial genes associated with adaptive radiation of ladybird beetles.</title>
        <authorList>
            <person name="Li H.S."/>
            <person name="Tang X.F."/>
            <person name="Huang Y.H."/>
            <person name="Xu Z.Y."/>
            <person name="Chen M.L."/>
            <person name="Du X.Y."/>
            <person name="Qiu B.Y."/>
            <person name="Chen P.T."/>
            <person name="Zhang W."/>
            <person name="Slipinski A."/>
            <person name="Escalona H.E."/>
            <person name="Waterhouse R.M."/>
            <person name="Zwick A."/>
            <person name="Pang H."/>
        </authorList>
    </citation>
    <scope>NUCLEOTIDE SEQUENCE [LARGE SCALE GENOMIC DNA]</scope>
    <source>
        <strain evidence="6">SYSU2018</strain>
    </source>
</reference>
<evidence type="ECO:0000256" key="1">
    <source>
        <dbReference type="ARBA" id="ARBA00022723"/>
    </source>
</evidence>
<evidence type="ECO:0000313" key="6">
    <source>
        <dbReference type="EMBL" id="KAL3277501.1"/>
    </source>
</evidence>
<proteinExistence type="predicted"/>
<dbReference type="AlphaFoldDB" id="A0ABD2NFK6"/>
<dbReference type="InterPro" id="IPR004162">
    <property type="entry name" value="SINA-like_animal"/>
</dbReference>
<dbReference type="PROSITE" id="PS51081">
    <property type="entry name" value="ZF_SIAH"/>
    <property type="match status" value="1"/>
</dbReference>
<keyword evidence="1" id="KW-0479">Metal-binding</keyword>
<organism evidence="6 7">
    <name type="scientific">Cryptolaemus montrouzieri</name>
    <dbReference type="NCBI Taxonomy" id="559131"/>
    <lineage>
        <taxon>Eukaryota</taxon>
        <taxon>Metazoa</taxon>
        <taxon>Ecdysozoa</taxon>
        <taxon>Arthropoda</taxon>
        <taxon>Hexapoda</taxon>
        <taxon>Insecta</taxon>
        <taxon>Pterygota</taxon>
        <taxon>Neoptera</taxon>
        <taxon>Endopterygota</taxon>
        <taxon>Coleoptera</taxon>
        <taxon>Polyphaga</taxon>
        <taxon>Cucujiformia</taxon>
        <taxon>Coccinelloidea</taxon>
        <taxon>Coccinellidae</taxon>
        <taxon>Scymninae</taxon>
        <taxon>Scymnini</taxon>
        <taxon>Cryptolaemus</taxon>
    </lineage>
</organism>
<dbReference type="InterPro" id="IPR013083">
    <property type="entry name" value="Znf_RING/FYVE/PHD"/>
</dbReference>
<dbReference type="EMBL" id="JABFTP020000103">
    <property type="protein sequence ID" value="KAL3277501.1"/>
    <property type="molecule type" value="Genomic_DNA"/>
</dbReference>
<keyword evidence="2 4" id="KW-0863">Zinc-finger</keyword>
<accession>A0ABD2NFK6</accession>
<dbReference type="Gene3D" id="3.30.40.10">
    <property type="entry name" value="Zinc/RING finger domain, C3HC4 (zinc finger)"/>
    <property type="match status" value="2"/>
</dbReference>
<name>A0ABD2NFK6_9CUCU</name>
<gene>
    <name evidence="6" type="ORF">HHI36_012847</name>
</gene>
<dbReference type="PANTHER" id="PTHR45877">
    <property type="entry name" value="E3 UBIQUITIN-PROTEIN LIGASE SIAH2"/>
    <property type="match status" value="1"/>
</dbReference>
<keyword evidence="3" id="KW-0862">Zinc</keyword>
<evidence type="ECO:0000259" key="5">
    <source>
        <dbReference type="PROSITE" id="PS51081"/>
    </source>
</evidence>
<evidence type="ECO:0000256" key="3">
    <source>
        <dbReference type="ARBA" id="ARBA00022833"/>
    </source>
</evidence>
<evidence type="ECO:0000256" key="2">
    <source>
        <dbReference type="ARBA" id="ARBA00022771"/>
    </source>
</evidence>
<keyword evidence="7" id="KW-1185">Reference proteome</keyword>